<reference evidence="1" key="1">
    <citation type="journal article" date="2023" name="IMA Fungus">
        <title>Comparative genomic study of the Penicillium genus elucidates a diverse pangenome and 15 lateral gene transfer events.</title>
        <authorList>
            <person name="Petersen C."/>
            <person name="Sorensen T."/>
            <person name="Nielsen M.R."/>
            <person name="Sondergaard T.E."/>
            <person name="Sorensen J.L."/>
            <person name="Fitzpatrick D.A."/>
            <person name="Frisvad J.C."/>
            <person name="Nielsen K.L."/>
        </authorList>
    </citation>
    <scope>NUCLEOTIDE SEQUENCE</scope>
    <source>
        <strain evidence="1">IBT 15450</strain>
    </source>
</reference>
<dbReference type="AlphaFoldDB" id="A0AAD6NCL0"/>
<proteinExistence type="predicted"/>
<organism evidence="1 2">
    <name type="scientific">Penicillium canescens</name>
    <dbReference type="NCBI Taxonomy" id="5083"/>
    <lineage>
        <taxon>Eukaryota</taxon>
        <taxon>Fungi</taxon>
        <taxon>Dikarya</taxon>
        <taxon>Ascomycota</taxon>
        <taxon>Pezizomycotina</taxon>
        <taxon>Eurotiomycetes</taxon>
        <taxon>Eurotiomycetidae</taxon>
        <taxon>Eurotiales</taxon>
        <taxon>Aspergillaceae</taxon>
        <taxon>Penicillium</taxon>
    </lineage>
</organism>
<gene>
    <name evidence="1" type="ORF">N7460_002418</name>
</gene>
<sequence>MATRKIERENERREGEAEEIGFVVYICAFDEEEISGEKERDPRTMQGCFVVIMRNEKPAAPTVGCFSRPVAYQPAFSFGWFDLS</sequence>
<protein>
    <submittedName>
        <fullName evidence="1">Uncharacterized protein</fullName>
    </submittedName>
</protein>
<evidence type="ECO:0000313" key="2">
    <source>
        <dbReference type="Proteomes" id="UP001219568"/>
    </source>
</evidence>
<keyword evidence="2" id="KW-1185">Reference proteome</keyword>
<evidence type="ECO:0000313" key="1">
    <source>
        <dbReference type="EMBL" id="KAJ6051884.1"/>
    </source>
</evidence>
<accession>A0AAD6NCL0</accession>
<name>A0AAD6NCL0_PENCN</name>
<dbReference type="EMBL" id="JAQJZL010000002">
    <property type="protein sequence ID" value="KAJ6051884.1"/>
    <property type="molecule type" value="Genomic_DNA"/>
</dbReference>
<reference evidence="1" key="2">
    <citation type="submission" date="2023-01" db="EMBL/GenBank/DDBJ databases">
        <authorList>
            <person name="Petersen C."/>
        </authorList>
    </citation>
    <scope>NUCLEOTIDE SEQUENCE</scope>
    <source>
        <strain evidence="1">IBT 15450</strain>
    </source>
</reference>
<dbReference type="Proteomes" id="UP001219568">
    <property type="component" value="Unassembled WGS sequence"/>
</dbReference>
<comment type="caution">
    <text evidence="1">The sequence shown here is derived from an EMBL/GenBank/DDBJ whole genome shotgun (WGS) entry which is preliminary data.</text>
</comment>